<evidence type="ECO:0000256" key="1">
    <source>
        <dbReference type="SAM" id="Phobius"/>
    </source>
</evidence>
<sequence length="405" mass="47681">MEWGINFTAWPEMIAWPYLILQGWLPYRDIAIAHNPLLLLDLVVFFKLFGVGILQLKIYTWVLISINIYITYFVANKFWSKNVAFASAAIYLLLTVVYEGNGLWFDLALVPFVLLLYLFIRQKKYLFAGIIFALGFLTKQTFIYFLIPVLLSNINIKKFLLGVTSIFGIFTLYLFTNNLILYYYDWAIKFGIFYLPNAVGQVQLPTLRQFLFSVFPFLIFTLNFDFLLLTFAFVGVLGVYPRWELFHFQPALPFIAIAVAIFLFSKSRNIVKIVFLIFIFCFAFVGLKRQIGNNTRFYEPEVIKITEEIIKLRTEEIYIINYWDNIYAFTNTIPSTKPLIPYIPWYLSYDNSKDLILNDLKSEMSEAIMVNEKDKLEFLELKDFIDMFYSCENKFKQVELCIKNK</sequence>
<name>A0A0F9ZV89_9BACT</name>
<feature type="transmembrane region" description="Helical" evidence="1">
    <location>
        <begin position="214"/>
        <end position="238"/>
    </location>
</feature>
<comment type="caution">
    <text evidence="3">The sequence shown here is derived from an EMBL/GenBank/DDBJ whole genome shotgun (WGS) entry which is preliminary data.</text>
</comment>
<reference evidence="3 4" key="1">
    <citation type="journal article" date="2015" name="Nature">
        <title>rRNA introns, odd ribosomes, and small enigmatic genomes across a large radiation of phyla.</title>
        <authorList>
            <person name="Brown C.T."/>
            <person name="Hug L.A."/>
            <person name="Thomas B.C."/>
            <person name="Sharon I."/>
            <person name="Castelle C.J."/>
            <person name="Singh A."/>
            <person name="Wilkins M.J."/>
            <person name="Williams K.H."/>
            <person name="Banfield J.F."/>
        </authorList>
    </citation>
    <scope>NUCLEOTIDE SEQUENCE [LARGE SCALE GENOMIC DNA]</scope>
</reference>
<gene>
    <name evidence="3" type="ORF">UR38_C0001G0144</name>
</gene>
<feature type="domain" description="Glycosyltransferase RgtA/B/C/D-like" evidence="2">
    <location>
        <begin position="41"/>
        <end position="151"/>
    </location>
</feature>
<proteinExistence type="predicted"/>
<organism evidence="3 4">
    <name type="scientific">Candidatus Woesebacteria bacterium GW2011_GWA2_33_28</name>
    <dbReference type="NCBI Taxonomy" id="1618561"/>
    <lineage>
        <taxon>Bacteria</taxon>
        <taxon>Candidatus Woeseibacteriota</taxon>
    </lineage>
</organism>
<feature type="transmembrane region" description="Helical" evidence="1">
    <location>
        <begin position="58"/>
        <end position="75"/>
    </location>
</feature>
<keyword evidence="1" id="KW-0472">Membrane</keyword>
<feature type="transmembrane region" description="Helical" evidence="1">
    <location>
        <begin position="81"/>
        <end position="98"/>
    </location>
</feature>
<dbReference type="InterPro" id="IPR038731">
    <property type="entry name" value="RgtA/B/C-like"/>
</dbReference>
<accession>A0A0F9ZV89</accession>
<evidence type="ECO:0000313" key="4">
    <source>
        <dbReference type="Proteomes" id="UP000033995"/>
    </source>
</evidence>
<keyword evidence="1" id="KW-1133">Transmembrane helix</keyword>
<dbReference type="AlphaFoldDB" id="A0A0F9ZV89"/>
<feature type="transmembrane region" description="Helical" evidence="1">
    <location>
        <begin position="245"/>
        <end position="264"/>
    </location>
</feature>
<keyword evidence="1" id="KW-0812">Transmembrane</keyword>
<feature type="transmembrane region" description="Helical" evidence="1">
    <location>
        <begin position="159"/>
        <end position="184"/>
    </location>
</feature>
<dbReference type="Pfam" id="PF13231">
    <property type="entry name" value="PMT_2"/>
    <property type="match status" value="1"/>
</dbReference>
<evidence type="ECO:0000259" key="2">
    <source>
        <dbReference type="Pfam" id="PF13231"/>
    </source>
</evidence>
<evidence type="ECO:0000313" key="3">
    <source>
        <dbReference type="EMBL" id="KKP48348.1"/>
    </source>
</evidence>
<dbReference type="Proteomes" id="UP000033995">
    <property type="component" value="Unassembled WGS sequence"/>
</dbReference>
<feature type="transmembrane region" description="Helical" evidence="1">
    <location>
        <begin position="270"/>
        <end position="287"/>
    </location>
</feature>
<feature type="transmembrane region" description="Helical" evidence="1">
    <location>
        <begin position="126"/>
        <end position="147"/>
    </location>
</feature>
<dbReference type="EMBL" id="LBOZ01000001">
    <property type="protein sequence ID" value="KKP48348.1"/>
    <property type="molecule type" value="Genomic_DNA"/>
</dbReference>
<protein>
    <recommendedName>
        <fullName evidence="2">Glycosyltransferase RgtA/B/C/D-like domain-containing protein</fullName>
    </recommendedName>
</protein>